<evidence type="ECO:0000256" key="1">
    <source>
        <dbReference type="ARBA" id="ARBA00022723"/>
    </source>
</evidence>
<keyword evidence="3" id="KW-0411">Iron-sulfur</keyword>
<dbReference type="AlphaFoldDB" id="A0A173VAW1"/>
<evidence type="ECO:0000259" key="4">
    <source>
        <dbReference type="PROSITE" id="PS51379"/>
    </source>
</evidence>
<evidence type="ECO:0000256" key="3">
    <source>
        <dbReference type="ARBA" id="ARBA00023014"/>
    </source>
</evidence>
<sequence length="389" mass="44883">MSCNISGLKKEKCYGCYACYNICPLNAIDMLEDEEGFEYPKVNEEKCINCKRCLRACPSINPPHVNSDTAAYACYAKNQEEHMSSSSGGIFAIIARKILKNKGMVFGAAFDNQMQLGHISIEDNNELYKVKGTKYIQSSIGTTFVKVKENLKKGRMILFSGTPCQIAGLKAFLNEDYDNLLCVDLICHGVPSPGVWKRYLKEQFGSNKVISMQFRNKTRGINDVTLDYTLTNGSVFRERYKESSYIQGFINNYYVRPSCFECKFKGIDRCSDITIGDFWSLKEFHPEMLNQYGVSSVIIHSKKGERWFKDCLDQLVYCVAKTEEIAIWNESLINRIDKDYYRNQFYEMWNNKKIEEIVYELNQSKIKTRNKQNKAIACIKRIVRRIKNG</sequence>
<keyword evidence="1" id="KW-0479">Metal-binding</keyword>
<feature type="domain" description="4Fe-4S ferredoxin-type" evidence="4">
    <location>
        <begin position="4"/>
        <end position="33"/>
    </location>
</feature>
<accession>A0A173VAW1</accession>
<dbReference type="GO" id="GO:0046872">
    <property type="term" value="F:metal ion binding"/>
    <property type="evidence" value="ECO:0007669"/>
    <property type="project" value="UniProtKB-KW"/>
</dbReference>
<dbReference type="InterPro" id="IPR052977">
    <property type="entry name" value="Polyferredoxin-like_ET"/>
</dbReference>
<dbReference type="PANTHER" id="PTHR43193:SF2">
    <property type="entry name" value="POLYFERREDOXIN PROTEIN FWDF"/>
    <property type="match status" value="1"/>
</dbReference>
<evidence type="ECO:0000313" key="5">
    <source>
        <dbReference type="EMBL" id="CUN24194.1"/>
    </source>
</evidence>
<dbReference type="PROSITE" id="PS00198">
    <property type="entry name" value="4FE4S_FER_1"/>
    <property type="match status" value="1"/>
</dbReference>
<dbReference type="PROSITE" id="PS51379">
    <property type="entry name" value="4FE4S_FER_2"/>
    <property type="match status" value="2"/>
</dbReference>
<dbReference type="Pfam" id="PF12838">
    <property type="entry name" value="Fer4_7"/>
    <property type="match status" value="1"/>
</dbReference>
<keyword evidence="2" id="KW-0408">Iron</keyword>
<gene>
    <name evidence="5" type="ORF">ERS852573_02779</name>
</gene>
<dbReference type="InterPro" id="IPR007525">
    <property type="entry name" value="FrhB_FdhB_C"/>
</dbReference>
<dbReference type="InterPro" id="IPR017900">
    <property type="entry name" value="4Fe4S_Fe_S_CS"/>
</dbReference>
<dbReference type="Proteomes" id="UP000095597">
    <property type="component" value="Unassembled WGS sequence"/>
</dbReference>
<dbReference type="Gene3D" id="3.30.70.20">
    <property type="match status" value="1"/>
</dbReference>
<dbReference type="PANTHER" id="PTHR43193">
    <property type="match status" value="1"/>
</dbReference>
<protein>
    <submittedName>
        <fullName evidence="5">F420H2 dehydrogenase subunit F</fullName>
    </submittedName>
</protein>
<evidence type="ECO:0000256" key="2">
    <source>
        <dbReference type="ARBA" id="ARBA00023004"/>
    </source>
</evidence>
<name>A0A173VAW1_9FIRM</name>
<dbReference type="GO" id="GO:0051536">
    <property type="term" value="F:iron-sulfur cluster binding"/>
    <property type="evidence" value="ECO:0007669"/>
    <property type="project" value="UniProtKB-KW"/>
</dbReference>
<dbReference type="EMBL" id="CYXO01000023">
    <property type="protein sequence ID" value="CUN24194.1"/>
    <property type="molecule type" value="Genomic_DNA"/>
</dbReference>
<dbReference type="InterPro" id="IPR017896">
    <property type="entry name" value="4Fe4S_Fe-S-bd"/>
</dbReference>
<organism evidence="5">
    <name type="scientific">Dorea longicatena</name>
    <dbReference type="NCBI Taxonomy" id="88431"/>
    <lineage>
        <taxon>Bacteria</taxon>
        <taxon>Bacillati</taxon>
        <taxon>Bacillota</taxon>
        <taxon>Clostridia</taxon>
        <taxon>Lachnospirales</taxon>
        <taxon>Lachnospiraceae</taxon>
        <taxon>Dorea</taxon>
    </lineage>
</organism>
<reference evidence="5" key="1">
    <citation type="submission" date="2015-09" db="EMBL/GenBank/DDBJ databases">
        <authorList>
            <consortium name="Pathogen Informatics"/>
        </authorList>
    </citation>
    <scope>NUCLEOTIDE SEQUENCE [LARGE SCALE GENOMIC DNA]</scope>
    <source>
        <strain evidence="5">2789STDY5834961</strain>
    </source>
</reference>
<proteinExistence type="predicted"/>
<dbReference type="SUPFAM" id="SSF54862">
    <property type="entry name" value="4Fe-4S ferredoxins"/>
    <property type="match status" value="1"/>
</dbReference>
<feature type="domain" description="4Fe-4S ferredoxin-type" evidence="4">
    <location>
        <begin position="38"/>
        <end position="68"/>
    </location>
</feature>
<dbReference type="OrthoDB" id="430408at2"/>
<dbReference type="RefSeq" id="WP_055215195.1">
    <property type="nucleotide sequence ID" value="NZ_CYXO01000023.1"/>
</dbReference>
<dbReference type="Pfam" id="PF04432">
    <property type="entry name" value="FrhB_FdhB_C"/>
    <property type="match status" value="1"/>
</dbReference>